<evidence type="ECO:0000256" key="2">
    <source>
        <dbReference type="ARBA" id="ARBA00011900"/>
    </source>
</evidence>
<organism evidence="10 11">
    <name type="scientific">Paenactinomyces guangxiensis</name>
    <dbReference type="NCBI Taxonomy" id="1490290"/>
    <lineage>
        <taxon>Bacteria</taxon>
        <taxon>Bacillati</taxon>
        <taxon>Bacillota</taxon>
        <taxon>Bacilli</taxon>
        <taxon>Bacillales</taxon>
        <taxon>Thermoactinomycetaceae</taxon>
        <taxon>Paenactinomyces</taxon>
    </lineage>
</organism>
<evidence type="ECO:0000256" key="1">
    <source>
        <dbReference type="ARBA" id="ARBA00006594"/>
    </source>
</evidence>
<accession>A0A7W2AAI5</accession>
<dbReference type="GO" id="GO:0009007">
    <property type="term" value="F:site-specific DNA-methyltransferase (adenine-specific) activity"/>
    <property type="evidence" value="ECO:0007669"/>
    <property type="project" value="UniProtKB-EC"/>
</dbReference>
<dbReference type="Pfam" id="PF02384">
    <property type="entry name" value="N6_Mtase"/>
    <property type="match status" value="1"/>
</dbReference>
<comment type="similarity">
    <text evidence="1">Belongs to the N(4)/N(6)-methyltransferase family.</text>
</comment>
<evidence type="ECO:0000256" key="5">
    <source>
        <dbReference type="ARBA" id="ARBA00022691"/>
    </source>
</evidence>
<keyword evidence="6" id="KW-0680">Restriction system</keyword>
<evidence type="ECO:0000256" key="6">
    <source>
        <dbReference type="ARBA" id="ARBA00022747"/>
    </source>
</evidence>
<proteinExistence type="inferred from homology"/>
<reference evidence="10 11" key="1">
    <citation type="submission" date="2020-07" db="EMBL/GenBank/DDBJ databases">
        <authorList>
            <person name="Feng H."/>
        </authorList>
    </citation>
    <scope>NUCLEOTIDE SEQUENCE [LARGE SCALE GENOMIC DNA]</scope>
    <source>
        <strain evidence="11">s-10</strain>
    </source>
</reference>
<dbReference type="InterPro" id="IPR038333">
    <property type="entry name" value="T1MK-like_N_sf"/>
</dbReference>
<evidence type="ECO:0000256" key="3">
    <source>
        <dbReference type="ARBA" id="ARBA00022603"/>
    </source>
</evidence>
<gene>
    <name evidence="10" type="ORF">H1191_18750</name>
</gene>
<dbReference type="AlphaFoldDB" id="A0A7W2AAI5"/>
<dbReference type="InterPro" id="IPR052916">
    <property type="entry name" value="Type-I_RE_MTase_Subunit"/>
</dbReference>
<protein>
    <recommendedName>
        <fullName evidence="2">site-specific DNA-methyltransferase (adenine-specific)</fullName>
        <ecNumber evidence="2">2.1.1.72</ecNumber>
    </recommendedName>
</protein>
<dbReference type="Proteomes" id="UP000535491">
    <property type="component" value="Unassembled WGS sequence"/>
</dbReference>
<dbReference type="PRINTS" id="PR00507">
    <property type="entry name" value="N12N6MTFRASE"/>
</dbReference>
<comment type="catalytic activity">
    <reaction evidence="7">
        <text>a 2'-deoxyadenosine in DNA + S-adenosyl-L-methionine = an N(6)-methyl-2'-deoxyadenosine in DNA + S-adenosyl-L-homocysteine + H(+)</text>
        <dbReference type="Rhea" id="RHEA:15197"/>
        <dbReference type="Rhea" id="RHEA-COMP:12418"/>
        <dbReference type="Rhea" id="RHEA-COMP:12419"/>
        <dbReference type="ChEBI" id="CHEBI:15378"/>
        <dbReference type="ChEBI" id="CHEBI:57856"/>
        <dbReference type="ChEBI" id="CHEBI:59789"/>
        <dbReference type="ChEBI" id="CHEBI:90615"/>
        <dbReference type="ChEBI" id="CHEBI:90616"/>
        <dbReference type="EC" id="2.1.1.72"/>
    </reaction>
</comment>
<dbReference type="GO" id="GO:0003677">
    <property type="term" value="F:DNA binding"/>
    <property type="evidence" value="ECO:0007669"/>
    <property type="project" value="InterPro"/>
</dbReference>
<dbReference type="InterPro" id="IPR029464">
    <property type="entry name" value="HSDR_N"/>
</dbReference>
<dbReference type="PANTHER" id="PTHR42998:SF1">
    <property type="entry name" value="TYPE I RESTRICTION ENZYME HINDI METHYLASE SUBUNIT"/>
    <property type="match status" value="1"/>
</dbReference>
<dbReference type="NCBIfam" id="NF047738">
    <property type="entry name" value="antiphage_MADS2"/>
    <property type="match status" value="1"/>
</dbReference>
<dbReference type="GO" id="GO:0008170">
    <property type="term" value="F:N-methyltransferase activity"/>
    <property type="evidence" value="ECO:0007669"/>
    <property type="project" value="InterPro"/>
</dbReference>
<evidence type="ECO:0000313" key="11">
    <source>
        <dbReference type="Proteomes" id="UP000535491"/>
    </source>
</evidence>
<evidence type="ECO:0000259" key="9">
    <source>
        <dbReference type="Pfam" id="PF13588"/>
    </source>
</evidence>
<keyword evidence="5" id="KW-0949">S-adenosyl-L-methionine</keyword>
<feature type="domain" description="DNA methylase adenine-specific" evidence="8">
    <location>
        <begin position="321"/>
        <end position="600"/>
    </location>
</feature>
<keyword evidence="11" id="KW-1185">Reference proteome</keyword>
<dbReference type="InterPro" id="IPR029063">
    <property type="entry name" value="SAM-dependent_MTases_sf"/>
</dbReference>
<dbReference type="SUPFAM" id="SSF53335">
    <property type="entry name" value="S-adenosyl-L-methionine-dependent methyltransferases"/>
    <property type="match status" value="1"/>
</dbReference>
<dbReference type="EMBL" id="JACEIQ010000029">
    <property type="protein sequence ID" value="MBA4496307.1"/>
    <property type="molecule type" value="Genomic_DNA"/>
</dbReference>
<feature type="domain" description="Type I restriction enzyme R protein N-terminal" evidence="9">
    <location>
        <begin position="41"/>
        <end position="153"/>
    </location>
</feature>
<dbReference type="GO" id="GO:0009307">
    <property type="term" value="P:DNA restriction-modification system"/>
    <property type="evidence" value="ECO:0007669"/>
    <property type="project" value="UniProtKB-KW"/>
</dbReference>
<dbReference type="Gene3D" id="3.40.50.150">
    <property type="entry name" value="Vaccinia Virus protein VP39"/>
    <property type="match status" value="1"/>
</dbReference>
<dbReference type="GO" id="GO:0032259">
    <property type="term" value="P:methylation"/>
    <property type="evidence" value="ECO:0007669"/>
    <property type="project" value="UniProtKB-KW"/>
</dbReference>
<dbReference type="Gene3D" id="1.20.1260.30">
    <property type="match status" value="1"/>
</dbReference>
<evidence type="ECO:0000256" key="7">
    <source>
        <dbReference type="ARBA" id="ARBA00047942"/>
    </source>
</evidence>
<keyword evidence="3 10" id="KW-0489">Methyltransferase</keyword>
<dbReference type="InterPro" id="IPR003356">
    <property type="entry name" value="DNA_methylase_A-5"/>
</dbReference>
<comment type="caution">
    <text evidence="10">The sequence shown here is derived from an EMBL/GenBank/DDBJ whole genome shotgun (WGS) entry which is preliminary data.</text>
</comment>
<dbReference type="PANTHER" id="PTHR42998">
    <property type="entry name" value="TYPE I RESTRICTION ENZYME HINDVIIP M PROTEIN-RELATED"/>
    <property type="match status" value="1"/>
</dbReference>
<evidence type="ECO:0000259" key="8">
    <source>
        <dbReference type="Pfam" id="PF02384"/>
    </source>
</evidence>
<dbReference type="EC" id="2.1.1.72" evidence="2"/>
<evidence type="ECO:0000313" key="10">
    <source>
        <dbReference type="EMBL" id="MBA4496307.1"/>
    </source>
</evidence>
<sequence>MEEFTLSLDLFSEQKKQPEQTIASGYTLDYITGKQIKETKKELVRQRIVRALIHEYGFSPDDMENDFSVGNRKKVDVAIFHHGKEHNLENLSRVVICRQEPQVGKNAVRIRDFDQAETDLRELETIMQDIDSVQYGLWTNGLEFFFLEKEKRRFETKCNPIGDWPMADESIGTKEVVSNAHTRKADKEMLKITFRRCHNFIHGNEGMPKDAAFWQFLYLIFCKMHDENLRHQHRNTWHRRFWAGPKEQYKDEGRKEIRKRIEELFAEMKETYANIFRGNEEITLTDRALAFIVSELSKYDFTRTDVDAKGVAYQEIVGTNLRGDRGQYFTPKGVVKLVVEMLDPQEHERVFDPACGTGGFLVETLGHMIKKFRAEMNTEAGTENTTDFLSVHERLREYASHMVFGADFDPFLIRASQMNMVMAGDGRGHLYHMNSLEFPNGHLPHLEEARKDIPLGSIDVIMTNPPFGSDIPITDKNILQHYELAHNWEPDGEGGFRNTGNIKGSVAPEILFIERCIKWLKQGTGRMGIVLPDGILGNPAAEYIRWWIMRETQVLASVDLPVEAFVAEANVNILTSLLFLRRKSEEEKRFESINGQKEYPVFMAVAEKVGYDRRGNKLYKRTPDGEEIMRLRESTERLRIGGQIVERVLVRHEKVEDNDLPVIAKKYREFLKGHNR</sequence>
<dbReference type="Pfam" id="PF13588">
    <property type="entry name" value="HSDR_N_2"/>
    <property type="match status" value="1"/>
</dbReference>
<keyword evidence="4" id="KW-0808">Transferase</keyword>
<name>A0A7W2AAI5_9BACL</name>
<evidence type="ECO:0000256" key="4">
    <source>
        <dbReference type="ARBA" id="ARBA00022679"/>
    </source>
</evidence>